<evidence type="ECO:0000256" key="1">
    <source>
        <dbReference type="ARBA" id="ARBA00023235"/>
    </source>
</evidence>
<protein>
    <submittedName>
        <fullName evidence="2">PhzF family phenazine biosynthesis protein</fullName>
    </submittedName>
</protein>
<accession>A0ABD5V9Q9</accession>
<comment type="caution">
    <text evidence="2">The sequence shown here is derived from an EMBL/GenBank/DDBJ whole genome shotgun (WGS) entry which is preliminary data.</text>
</comment>
<dbReference type="InterPro" id="IPR003719">
    <property type="entry name" value="Phenazine_PhzF-like"/>
</dbReference>
<proteinExistence type="predicted"/>
<dbReference type="NCBIfam" id="TIGR00654">
    <property type="entry name" value="PhzF_family"/>
    <property type="match status" value="1"/>
</dbReference>
<dbReference type="PANTHER" id="PTHR13774:SF39">
    <property type="entry name" value="BIOSYNTHESIS PROTEIN, PUTATIVE-RELATED"/>
    <property type="match status" value="1"/>
</dbReference>
<keyword evidence="1" id="KW-0413">Isomerase</keyword>
<sequence length="308" mass="32583">MTDHDTPDHDTRRVALVDAFTTEPLAGNAAGVVPDADDLDAEQMQAVARELSVSETAFLAGSDDADRRLTYYSPTQEVDLCGHATIAAHGFLREDDELDAGTHTVETNVGVLDVDVTDDGMVWMTQDTSSVQPVDVDYERVGEALGVDPAAFQDVGADLSAAVASTGLPFLVIPVNFLEHVGDATPDDDAVEALADEYDAAGVYLFTFDALDADSTLHARAFCPSLGISEDPVTGTASGAVGAYLRQAGAFTDFPDELVCEQGHYLDRPGTVRVRVDGGEVRVGGEATVALDGDLRVPEYETDDILEA</sequence>
<organism evidence="2 3">
    <name type="scientific">Halorubellus litoreus</name>
    <dbReference type="NCBI Taxonomy" id="755308"/>
    <lineage>
        <taxon>Archaea</taxon>
        <taxon>Methanobacteriati</taxon>
        <taxon>Methanobacteriota</taxon>
        <taxon>Stenosarchaea group</taxon>
        <taxon>Halobacteria</taxon>
        <taxon>Halobacteriales</taxon>
        <taxon>Halorubellaceae</taxon>
        <taxon>Halorubellus</taxon>
    </lineage>
</organism>
<keyword evidence="3" id="KW-1185">Reference proteome</keyword>
<dbReference type="Pfam" id="PF02567">
    <property type="entry name" value="PhzC-PhzF"/>
    <property type="match status" value="1"/>
</dbReference>
<evidence type="ECO:0000313" key="3">
    <source>
        <dbReference type="Proteomes" id="UP001596395"/>
    </source>
</evidence>
<name>A0ABD5V9Q9_9EURY</name>
<dbReference type="Gene3D" id="3.10.310.10">
    <property type="entry name" value="Diaminopimelate Epimerase, Chain A, domain 1"/>
    <property type="match status" value="2"/>
</dbReference>
<dbReference type="EMBL" id="JBHSXN010000001">
    <property type="protein sequence ID" value="MFC6951533.1"/>
    <property type="molecule type" value="Genomic_DNA"/>
</dbReference>
<dbReference type="SUPFAM" id="SSF54506">
    <property type="entry name" value="Diaminopimelate epimerase-like"/>
    <property type="match status" value="1"/>
</dbReference>
<dbReference type="AlphaFoldDB" id="A0ABD5V9Q9"/>
<gene>
    <name evidence="2" type="ORF">ACFQGB_01535</name>
</gene>
<dbReference type="PIRSF" id="PIRSF016184">
    <property type="entry name" value="PhzC_PhzF"/>
    <property type="match status" value="1"/>
</dbReference>
<dbReference type="PANTHER" id="PTHR13774">
    <property type="entry name" value="PHENAZINE BIOSYNTHESIS PROTEIN"/>
    <property type="match status" value="1"/>
</dbReference>
<dbReference type="GO" id="GO:0016853">
    <property type="term" value="F:isomerase activity"/>
    <property type="evidence" value="ECO:0007669"/>
    <property type="project" value="UniProtKB-KW"/>
</dbReference>
<evidence type="ECO:0000313" key="2">
    <source>
        <dbReference type="EMBL" id="MFC6951533.1"/>
    </source>
</evidence>
<dbReference type="RefSeq" id="WP_336348563.1">
    <property type="nucleotide sequence ID" value="NZ_JAZAQL010000001.1"/>
</dbReference>
<dbReference type="Proteomes" id="UP001596395">
    <property type="component" value="Unassembled WGS sequence"/>
</dbReference>
<reference evidence="2 3" key="1">
    <citation type="journal article" date="2019" name="Int. J. Syst. Evol. Microbiol.">
        <title>The Global Catalogue of Microorganisms (GCM) 10K type strain sequencing project: providing services to taxonomists for standard genome sequencing and annotation.</title>
        <authorList>
            <consortium name="The Broad Institute Genomics Platform"/>
            <consortium name="The Broad Institute Genome Sequencing Center for Infectious Disease"/>
            <person name="Wu L."/>
            <person name="Ma J."/>
        </authorList>
    </citation>
    <scope>NUCLEOTIDE SEQUENCE [LARGE SCALE GENOMIC DNA]</scope>
    <source>
        <strain evidence="2 3">GX26</strain>
    </source>
</reference>